<gene>
    <name evidence="5" type="ORF">HRI_004014100</name>
</gene>
<dbReference type="GO" id="GO:0008311">
    <property type="term" value="F:double-stranded DNA 3'-5' DNA exonuclease activity"/>
    <property type="evidence" value="ECO:0007669"/>
    <property type="project" value="TreeGrafter"/>
</dbReference>
<evidence type="ECO:0000313" key="5">
    <source>
        <dbReference type="EMBL" id="GMJ03449.1"/>
    </source>
</evidence>
<evidence type="ECO:0000256" key="4">
    <source>
        <dbReference type="ARBA" id="ARBA00022842"/>
    </source>
</evidence>
<dbReference type="GO" id="GO:0046872">
    <property type="term" value="F:metal ion binding"/>
    <property type="evidence" value="ECO:0007669"/>
    <property type="project" value="UniProtKB-KW"/>
</dbReference>
<comment type="caution">
    <text evidence="5">The sequence shown here is derived from an EMBL/GenBank/DDBJ whole genome shotgun (WGS) entry which is preliminary data.</text>
</comment>
<accession>A0A9W7J0Z1</accession>
<dbReference type="EMBL" id="BSYR01000037">
    <property type="protein sequence ID" value="GMJ03449.1"/>
    <property type="molecule type" value="Genomic_DNA"/>
</dbReference>
<proteinExistence type="predicted"/>
<evidence type="ECO:0008006" key="7">
    <source>
        <dbReference type="Google" id="ProtNLM"/>
    </source>
</evidence>
<dbReference type="OrthoDB" id="498125at2759"/>
<sequence>MTCSILTWNVRGLGKAEKLRALCHVIISTRANVVFIQETKLESIKPCVKTRFQRCKLGELATAPSVGASGGLISVWDPKFFNVEDTIVLGRIVGLTGTIVHRNLKVGFLNIYAPNDISERIKEELSSNN</sequence>
<reference evidence="5" key="1">
    <citation type="submission" date="2023-05" db="EMBL/GenBank/DDBJ databases">
        <title>Genome and transcriptome analyses reveal genes involved in the formation of fine ridges on petal epidermal cells in Hibiscus trionum.</title>
        <authorList>
            <person name="Koshimizu S."/>
            <person name="Masuda S."/>
            <person name="Ishii T."/>
            <person name="Shirasu K."/>
            <person name="Hoshino A."/>
            <person name="Arita M."/>
        </authorList>
    </citation>
    <scope>NUCLEOTIDE SEQUENCE</scope>
    <source>
        <strain evidence="5">Hamamatsu line</strain>
    </source>
</reference>
<dbReference type="Proteomes" id="UP001165190">
    <property type="component" value="Unassembled WGS sequence"/>
</dbReference>
<dbReference type="PANTHER" id="PTHR22748:SF11">
    <property type="entry name" value="OS07G0184032 PROTEIN"/>
    <property type="match status" value="1"/>
</dbReference>
<dbReference type="Gene3D" id="3.60.10.10">
    <property type="entry name" value="Endonuclease/exonuclease/phosphatase"/>
    <property type="match status" value="1"/>
</dbReference>
<evidence type="ECO:0000256" key="3">
    <source>
        <dbReference type="ARBA" id="ARBA00022801"/>
    </source>
</evidence>
<dbReference type="InterPro" id="IPR004808">
    <property type="entry name" value="AP_endonuc_1"/>
</dbReference>
<evidence type="ECO:0000256" key="1">
    <source>
        <dbReference type="ARBA" id="ARBA00001946"/>
    </source>
</evidence>
<dbReference type="GO" id="GO:0003906">
    <property type="term" value="F:DNA-(apurinic or apyrimidinic site) endonuclease activity"/>
    <property type="evidence" value="ECO:0007669"/>
    <property type="project" value="TreeGrafter"/>
</dbReference>
<evidence type="ECO:0000313" key="6">
    <source>
        <dbReference type="Proteomes" id="UP001165190"/>
    </source>
</evidence>
<dbReference type="AlphaFoldDB" id="A0A9W7J0Z1"/>
<dbReference type="GO" id="GO:0006284">
    <property type="term" value="P:base-excision repair"/>
    <property type="evidence" value="ECO:0007669"/>
    <property type="project" value="TreeGrafter"/>
</dbReference>
<keyword evidence="2" id="KW-0479">Metal-binding</keyword>
<keyword evidence="3" id="KW-0378">Hydrolase</keyword>
<evidence type="ECO:0000256" key="2">
    <source>
        <dbReference type="ARBA" id="ARBA00022723"/>
    </source>
</evidence>
<organism evidence="5 6">
    <name type="scientific">Hibiscus trionum</name>
    <name type="common">Flower of an hour</name>
    <dbReference type="NCBI Taxonomy" id="183268"/>
    <lineage>
        <taxon>Eukaryota</taxon>
        <taxon>Viridiplantae</taxon>
        <taxon>Streptophyta</taxon>
        <taxon>Embryophyta</taxon>
        <taxon>Tracheophyta</taxon>
        <taxon>Spermatophyta</taxon>
        <taxon>Magnoliopsida</taxon>
        <taxon>eudicotyledons</taxon>
        <taxon>Gunneridae</taxon>
        <taxon>Pentapetalae</taxon>
        <taxon>rosids</taxon>
        <taxon>malvids</taxon>
        <taxon>Malvales</taxon>
        <taxon>Malvaceae</taxon>
        <taxon>Malvoideae</taxon>
        <taxon>Hibiscus</taxon>
    </lineage>
</organism>
<keyword evidence="6" id="KW-1185">Reference proteome</keyword>
<keyword evidence="4" id="KW-0460">Magnesium</keyword>
<comment type="cofactor">
    <cofactor evidence="1">
        <name>Mg(2+)</name>
        <dbReference type="ChEBI" id="CHEBI:18420"/>
    </cofactor>
</comment>
<protein>
    <recommendedName>
        <fullName evidence="7">Endonuclease/exonuclease/phosphatase domain-containing protein</fullName>
    </recommendedName>
</protein>
<dbReference type="GO" id="GO:0008081">
    <property type="term" value="F:phosphoric diester hydrolase activity"/>
    <property type="evidence" value="ECO:0007669"/>
    <property type="project" value="TreeGrafter"/>
</dbReference>
<name>A0A9W7J0Z1_HIBTR</name>
<dbReference type="SUPFAM" id="SSF56219">
    <property type="entry name" value="DNase I-like"/>
    <property type="match status" value="1"/>
</dbReference>
<dbReference type="PANTHER" id="PTHR22748">
    <property type="entry name" value="AP ENDONUCLEASE"/>
    <property type="match status" value="1"/>
</dbReference>
<dbReference type="GO" id="GO:0005634">
    <property type="term" value="C:nucleus"/>
    <property type="evidence" value="ECO:0007669"/>
    <property type="project" value="TreeGrafter"/>
</dbReference>
<dbReference type="InterPro" id="IPR036691">
    <property type="entry name" value="Endo/exonu/phosph_ase_sf"/>
</dbReference>